<comment type="caution">
    <text evidence="10">The sequence shown here is derived from an EMBL/GenBank/DDBJ whole genome shotgun (WGS) entry which is preliminary data.</text>
</comment>
<evidence type="ECO:0000256" key="2">
    <source>
        <dbReference type="ARBA" id="ARBA00022676"/>
    </source>
</evidence>
<protein>
    <recommendedName>
        <fullName evidence="6">cis-zeatin O-beta-D-glucosyltransferase</fullName>
        <ecNumber evidence="6">2.4.1.215</ecNumber>
    </recommendedName>
</protein>
<keyword evidence="8" id="KW-1133">Transmembrane helix</keyword>
<evidence type="ECO:0000256" key="3">
    <source>
        <dbReference type="ARBA" id="ARBA00022679"/>
    </source>
</evidence>
<comment type="function">
    <text evidence="5">Utilizes UDP-glucose as the sugar donor and catalyzes the formation of O-beta-D-glucosyl-cis-zeatin from cis-zeatin. May regulate active versus storage forms of cytokinins and could have an impact on seed growth.</text>
</comment>
<feature type="domain" description="Glycosyltransferase N-terminal" evidence="9">
    <location>
        <begin position="642"/>
        <end position="753"/>
    </location>
</feature>
<dbReference type="InterPro" id="IPR035595">
    <property type="entry name" value="UDP_glycos_trans_CS"/>
</dbReference>
<feature type="transmembrane region" description="Helical" evidence="8">
    <location>
        <begin position="798"/>
        <end position="819"/>
    </location>
</feature>
<feature type="domain" description="Glycosyltransferase N-terminal" evidence="9">
    <location>
        <begin position="9"/>
        <end position="242"/>
    </location>
</feature>
<dbReference type="CDD" id="cd03784">
    <property type="entry name" value="GT1_Gtf-like"/>
    <property type="match status" value="1"/>
</dbReference>
<comment type="catalytic activity">
    <reaction evidence="4">
        <text>cis-zeatin + UDP-alpha-D-glucose = O-beta-D-glucosyl-cis-zeatin + UDP + H(+)</text>
        <dbReference type="Rhea" id="RHEA:20681"/>
        <dbReference type="ChEBI" id="CHEBI:15378"/>
        <dbReference type="ChEBI" id="CHEBI:29043"/>
        <dbReference type="ChEBI" id="CHEBI:46570"/>
        <dbReference type="ChEBI" id="CHEBI:58223"/>
        <dbReference type="ChEBI" id="CHEBI:58885"/>
        <dbReference type="EC" id="2.4.1.215"/>
    </reaction>
</comment>
<evidence type="ECO:0000256" key="1">
    <source>
        <dbReference type="ARBA" id="ARBA00009995"/>
    </source>
</evidence>
<keyword evidence="8" id="KW-0812">Transmembrane</keyword>
<evidence type="ECO:0000259" key="9">
    <source>
        <dbReference type="Pfam" id="PF26168"/>
    </source>
</evidence>
<keyword evidence="3" id="KW-0808">Transferase</keyword>
<evidence type="ECO:0000256" key="4">
    <source>
        <dbReference type="ARBA" id="ARBA00052929"/>
    </source>
</evidence>
<feature type="compositionally biased region" description="Low complexity" evidence="7">
    <location>
        <begin position="486"/>
        <end position="496"/>
    </location>
</feature>
<sequence>MVAKGSGVESVAVVAVPFPAQGHLNQLLHLSLRLASRGLPVHYAAPAAQVRQARARVQGWDEAALGTVEFHELGISEYACPPPDPAAPSPFPSHLMPLFEAYTAGARAPLAALLARLSASHRRVVVVHDRINAYAGEEAARLPNGEAFGLHCLAASTLAGKMDAGLRLLRERGLVFLAADACAPREFVEYVFKRARPSKEISPGAGILVNTCRPLEGEFMDIVADHLAADGKKCFAVGPLNPLLHANARRQSKPRHESLDWLDKQPPASVFYVSFGTTPTLRMEQIAELAAALRDSNQRFIWVLRDADRGDESADHDEKQSRHAELLPMFTKQTQGRGLVITGWAPQLDILAHDATAAFMSHCGWNSTVESLSHGKPILAWPMHGDQPWDAELVCNYLKAGILVRPWENHGEVTPAEAIRQVVEAAMLSDEGMAVRQRAKVLGEAVRASLADGGSSRKHLDDFVAHITRLSLPVPVLPIAAGGGTRPPLRRASSSPRHGHTRPLLLRARASHSCSSLEPAATFCGHAHPLCSSAAKVLALTQARAAALHLPASCSPARSASTASVLGCRPRPRLRRPRKAKAAASRRRHATAGHSPQNHTRQSAASAGTSKRHRPPPFSSDGATAGPARACKAGTRLPSAPSSSNFHELGISEYAFPPPDPTAPSPFPSHLMPLFEAYTAGGRARLAALLARLSASHRRVIVVHDRINTYAGEEAARMPNGAAFRLHCLAASTLGGKMDAGLRLLRERGLVFLATGISKRHCPPPISSNGATAEPAGGSRASHGWDATPRGNLRPATAAVAGVFASVDLCILLIGVLALPCGKSMLFSTCC</sequence>
<dbReference type="EMBL" id="PQIB02000015">
    <property type="protein sequence ID" value="RLM66099.1"/>
    <property type="molecule type" value="Genomic_DNA"/>
</dbReference>
<proteinExistence type="inferred from homology"/>
<feature type="compositionally biased region" description="Basic residues" evidence="7">
    <location>
        <begin position="570"/>
        <end position="591"/>
    </location>
</feature>
<feature type="region of interest" description="Disordered" evidence="7">
    <location>
        <begin position="481"/>
        <end position="500"/>
    </location>
</feature>
<organism evidence="10 11">
    <name type="scientific">Panicum miliaceum</name>
    <name type="common">Proso millet</name>
    <name type="synonym">Broomcorn millet</name>
    <dbReference type="NCBI Taxonomy" id="4540"/>
    <lineage>
        <taxon>Eukaryota</taxon>
        <taxon>Viridiplantae</taxon>
        <taxon>Streptophyta</taxon>
        <taxon>Embryophyta</taxon>
        <taxon>Tracheophyta</taxon>
        <taxon>Spermatophyta</taxon>
        <taxon>Magnoliopsida</taxon>
        <taxon>Liliopsida</taxon>
        <taxon>Poales</taxon>
        <taxon>Poaceae</taxon>
        <taxon>PACMAD clade</taxon>
        <taxon>Panicoideae</taxon>
        <taxon>Panicodae</taxon>
        <taxon>Paniceae</taxon>
        <taxon>Panicinae</taxon>
        <taxon>Panicum</taxon>
        <taxon>Panicum sect. Panicum</taxon>
    </lineage>
</organism>
<evidence type="ECO:0000256" key="8">
    <source>
        <dbReference type="SAM" id="Phobius"/>
    </source>
</evidence>
<keyword evidence="8" id="KW-0472">Membrane</keyword>
<accession>A0A3L6Q001</accession>
<dbReference type="AlphaFoldDB" id="A0A3L6Q001"/>
<feature type="compositionally biased region" description="Polar residues" evidence="7">
    <location>
        <begin position="594"/>
        <end position="609"/>
    </location>
</feature>
<gene>
    <name evidence="10" type="ORF">C2845_PM16G16390</name>
</gene>
<dbReference type="EC" id="2.4.1.215" evidence="6"/>
<dbReference type="GO" id="GO:0050502">
    <property type="term" value="F:cis-zeatin O-beta-D-glucosyltransferase activity"/>
    <property type="evidence" value="ECO:0007669"/>
    <property type="project" value="UniProtKB-EC"/>
</dbReference>
<evidence type="ECO:0000313" key="10">
    <source>
        <dbReference type="EMBL" id="RLM66099.1"/>
    </source>
</evidence>
<dbReference type="PANTHER" id="PTHR48044:SF22">
    <property type="entry name" value="GLYCOSYLTRANSFERASE"/>
    <property type="match status" value="1"/>
</dbReference>
<evidence type="ECO:0000313" key="11">
    <source>
        <dbReference type="Proteomes" id="UP000275267"/>
    </source>
</evidence>
<dbReference type="FunFam" id="3.40.50.2000:FF:000060">
    <property type="entry name" value="Glycosyltransferase"/>
    <property type="match status" value="1"/>
</dbReference>
<dbReference type="InterPro" id="IPR058980">
    <property type="entry name" value="Glyco_transf_N"/>
</dbReference>
<comment type="similarity">
    <text evidence="1">Belongs to the UDP-glycosyltransferase family.</text>
</comment>
<dbReference type="Pfam" id="PF26168">
    <property type="entry name" value="Glyco_transf_N"/>
    <property type="match status" value="2"/>
</dbReference>
<keyword evidence="2" id="KW-0328">Glycosyltransferase</keyword>
<reference evidence="11" key="1">
    <citation type="journal article" date="2019" name="Nat. Commun.">
        <title>The genome of broomcorn millet.</title>
        <authorList>
            <person name="Zou C."/>
            <person name="Miki D."/>
            <person name="Li D."/>
            <person name="Tang Q."/>
            <person name="Xiao L."/>
            <person name="Rajput S."/>
            <person name="Deng P."/>
            <person name="Jia W."/>
            <person name="Huang R."/>
            <person name="Zhang M."/>
            <person name="Sun Y."/>
            <person name="Hu J."/>
            <person name="Fu X."/>
            <person name="Schnable P.S."/>
            <person name="Li F."/>
            <person name="Zhang H."/>
            <person name="Feng B."/>
            <person name="Zhu X."/>
            <person name="Liu R."/>
            <person name="Schnable J.C."/>
            <person name="Zhu J.-K."/>
            <person name="Zhang H."/>
        </authorList>
    </citation>
    <scope>NUCLEOTIDE SEQUENCE [LARGE SCALE GENOMIC DNA]</scope>
</reference>
<feature type="region of interest" description="Disordered" evidence="7">
    <location>
        <begin position="764"/>
        <end position="786"/>
    </location>
</feature>
<dbReference type="PROSITE" id="PS00375">
    <property type="entry name" value="UDPGT"/>
    <property type="match status" value="1"/>
</dbReference>
<evidence type="ECO:0000256" key="5">
    <source>
        <dbReference type="ARBA" id="ARBA00057380"/>
    </source>
</evidence>
<dbReference type="InterPro" id="IPR002213">
    <property type="entry name" value="UDP_glucos_trans"/>
</dbReference>
<evidence type="ECO:0000256" key="7">
    <source>
        <dbReference type="SAM" id="MobiDB-lite"/>
    </source>
</evidence>
<dbReference type="Proteomes" id="UP000275267">
    <property type="component" value="Unassembled WGS sequence"/>
</dbReference>
<dbReference type="FunFam" id="3.40.50.2000:FF:000117">
    <property type="entry name" value="Glycosyltransferase"/>
    <property type="match status" value="1"/>
</dbReference>
<name>A0A3L6Q001_PANMI</name>
<dbReference type="OrthoDB" id="5835829at2759"/>
<dbReference type="Gene3D" id="3.40.50.2000">
    <property type="entry name" value="Glycogen Phosphorylase B"/>
    <property type="match status" value="2"/>
</dbReference>
<dbReference type="SUPFAM" id="SSF53756">
    <property type="entry name" value="UDP-Glycosyltransferase/glycogen phosphorylase"/>
    <property type="match status" value="1"/>
</dbReference>
<feature type="region of interest" description="Disordered" evidence="7">
    <location>
        <begin position="561"/>
        <end position="644"/>
    </location>
</feature>
<dbReference type="Pfam" id="PF00201">
    <property type="entry name" value="UDPGT"/>
    <property type="match status" value="1"/>
</dbReference>
<dbReference type="PANTHER" id="PTHR48044">
    <property type="entry name" value="GLYCOSYLTRANSFERASE"/>
    <property type="match status" value="1"/>
</dbReference>
<dbReference type="GO" id="GO:0080036">
    <property type="term" value="P:regulation of cytokinin-activated signaling pathway"/>
    <property type="evidence" value="ECO:0007669"/>
    <property type="project" value="UniProtKB-ARBA"/>
</dbReference>
<keyword evidence="11" id="KW-1185">Reference proteome</keyword>
<evidence type="ECO:0000256" key="6">
    <source>
        <dbReference type="ARBA" id="ARBA00066820"/>
    </source>
</evidence>